<evidence type="ECO:0000256" key="1">
    <source>
        <dbReference type="ARBA" id="ARBA00022741"/>
    </source>
</evidence>
<dbReference type="InterPro" id="IPR002586">
    <property type="entry name" value="CobQ/CobB/MinD/ParA_Nub-bd_dom"/>
</dbReference>
<evidence type="ECO:0000259" key="6">
    <source>
        <dbReference type="Pfam" id="PF01656"/>
    </source>
</evidence>
<feature type="transmembrane region" description="Helical" evidence="5">
    <location>
        <begin position="38"/>
        <end position="55"/>
    </location>
</feature>
<evidence type="ECO:0000256" key="5">
    <source>
        <dbReference type="SAM" id="Phobius"/>
    </source>
</evidence>
<dbReference type="RefSeq" id="WP_221028866.1">
    <property type="nucleotide sequence ID" value="NZ_CP139781.1"/>
</dbReference>
<evidence type="ECO:0000256" key="3">
    <source>
        <dbReference type="SAM" id="Coils"/>
    </source>
</evidence>
<sequence>MVTASKTPSRARGDAQADEPMSERRTLRDYAIILRERFWIALPLALLVSIGLGYMKARQVPLYQSTATMRFEKPAVVVGRGPNVTDESVRGFVDLNTYLQELGSASMRERVINSLTPEEARILQRPYLQDLQPGQEPPSAGAALGQLNVGDVRDSYIIRISVVHRDPEAAALVANRYVDQFMDYIFDRRGDTVAGVGDFLEQRAEALRLEAEDAERRLRDYQRKHDLVDLDNSTNLVRNRLVQADQAVTNARLERIRIEELLQQVESFRDQGRSLLEISYISSHGSVNALSLQLAELRRNEAILAERYLERHPRMIDVANEIAVVEGQLQDALNLAIADLRTTVEKARTQERSMQAEYVKAEQEQRRLNELSAEHNSLRDQAQIKRANYQQIVSRLQEVDTEERMESVPVHPLDAAVPAGAPFTPNISGIVKSSVLVFVLVFVGVAVGLSFIDDRIKSAWDVEHFIGVNLLGIIPDLSALKDEEKYSLVLENRQVPGTESFLSVYSAVKINSKLDFPKSLLVTSTIPGEGKTLISCNLSGGFARHGRKTLLIDCDLRRPMLHRHFQMENDKGLIPWFENKGSLDGVMADDPDLGIVKVGENLSLLRSGGRSRIPTELLESERFVQVLDRLQKEYELIVIDSPPVGAVTDSLLIAEHADEVIYVCRFNRAYRKHIRQYINALQSAKREMLGIVLNGLSPRRIEYYSNYRYYRSYKKYYGAES</sequence>
<protein>
    <submittedName>
        <fullName evidence="7">Polysaccharide biosynthesis tyrosine autokinase</fullName>
    </submittedName>
</protein>
<dbReference type="Gene3D" id="3.40.50.300">
    <property type="entry name" value="P-loop containing nucleotide triphosphate hydrolases"/>
    <property type="match status" value="1"/>
</dbReference>
<feature type="region of interest" description="Disordered" evidence="4">
    <location>
        <begin position="1"/>
        <end position="20"/>
    </location>
</feature>
<dbReference type="SUPFAM" id="SSF52540">
    <property type="entry name" value="P-loop containing nucleoside triphosphate hydrolases"/>
    <property type="match status" value="1"/>
</dbReference>
<organism evidence="7 8">
    <name type="scientific">Actomonas aquatica</name>
    <dbReference type="NCBI Taxonomy" id="2866162"/>
    <lineage>
        <taxon>Bacteria</taxon>
        <taxon>Pseudomonadati</taxon>
        <taxon>Verrucomicrobiota</taxon>
        <taxon>Opitutia</taxon>
        <taxon>Opitutales</taxon>
        <taxon>Opitutaceae</taxon>
        <taxon>Actomonas</taxon>
    </lineage>
</organism>
<keyword evidence="2" id="KW-0067">ATP-binding</keyword>
<dbReference type="CDD" id="cd05387">
    <property type="entry name" value="BY-kinase"/>
    <property type="match status" value="1"/>
</dbReference>
<feature type="compositionally biased region" description="Basic and acidic residues" evidence="4">
    <location>
        <begin position="11"/>
        <end position="20"/>
    </location>
</feature>
<feature type="domain" description="CobQ/CobB/MinD/ParA nucleotide binding" evidence="6">
    <location>
        <begin position="521"/>
        <end position="670"/>
    </location>
</feature>
<name>A0ABZ1C9P4_9BACT</name>
<dbReference type="Proteomes" id="UP000738431">
    <property type="component" value="Chromosome"/>
</dbReference>
<proteinExistence type="predicted"/>
<keyword evidence="8" id="KW-1185">Reference proteome</keyword>
<keyword evidence="5" id="KW-1133">Transmembrane helix</keyword>
<keyword evidence="1" id="KW-0547">Nucleotide-binding</keyword>
<dbReference type="PANTHER" id="PTHR32309:SF13">
    <property type="entry name" value="FERRIC ENTEROBACTIN TRANSPORT PROTEIN FEPE"/>
    <property type="match status" value="1"/>
</dbReference>
<evidence type="ECO:0000313" key="8">
    <source>
        <dbReference type="Proteomes" id="UP000738431"/>
    </source>
</evidence>
<dbReference type="InterPro" id="IPR050445">
    <property type="entry name" value="Bact_polysacc_biosynth/exp"/>
</dbReference>
<evidence type="ECO:0000256" key="2">
    <source>
        <dbReference type="ARBA" id="ARBA00022840"/>
    </source>
</evidence>
<keyword evidence="5" id="KW-0472">Membrane</keyword>
<dbReference type="EMBL" id="CP139781">
    <property type="protein sequence ID" value="WRQ88100.1"/>
    <property type="molecule type" value="Genomic_DNA"/>
</dbReference>
<reference evidence="7 8" key="1">
    <citation type="submission" date="2023-12" db="EMBL/GenBank/DDBJ databases">
        <title>Description of an unclassified Opitutus bacterium of Verrucomicrobiota.</title>
        <authorList>
            <person name="Zhang D.-F."/>
        </authorList>
    </citation>
    <scope>NUCLEOTIDE SEQUENCE [LARGE SCALE GENOMIC DNA]</scope>
    <source>
        <strain evidence="7 8">WL0086</strain>
    </source>
</reference>
<dbReference type="NCBIfam" id="TIGR01007">
    <property type="entry name" value="eps_fam"/>
    <property type="match status" value="1"/>
</dbReference>
<dbReference type="InterPro" id="IPR005702">
    <property type="entry name" value="Wzc-like_C"/>
</dbReference>
<feature type="coiled-coil region" evidence="3">
    <location>
        <begin position="337"/>
        <end position="399"/>
    </location>
</feature>
<dbReference type="InterPro" id="IPR027417">
    <property type="entry name" value="P-loop_NTPase"/>
</dbReference>
<accession>A0ABZ1C9P4</accession>
<gene>
    <name evidence="7" type="ORF">K1X11_001690</name>
</gene>
<evidence type="ECO:0000256" key="4">
    <source>
        <dbReference type="SAM" id="MobiDB-lite"/>
    </source>
</evidence>
<dbReference type="PANTHER" id="PTHR32309">
    <property type="entry name" value="TYROSINE-PROTEIN KINASE"/>
    <property type="match status" value="1"/>
</dbReference>
<dbReference type="Pfam" id="PF01656">
    <property type="entry name" value="CbiA"/>
    <property type="match status" value="1"/>
</dbReference>
<keyword evidence="3" id="KW-0175">Coiled coil</keyword>
<evidence type="ECO:0000313" key="7">
    <source>
        <dbReference type="EMBL" id="WRQ88100.1"/>
    </source>
</evidence>
<keyword evidence="5" id="KW-0812">Transmembrane</keyword>
<feature type="coiled-coil region" evidence="3">
    <location>
        <begin position="197"/>
        <end position="307"/>
    </location>
</feature>